<dbReference type="AlphaFoldDB" id="A0AAV5G6J1"/>
<evidence type="ECO:0000313" key="2">
    <source>
        <dbReference type="Proteomes" id="UP001342314"/>
    </source>
</evidence>
<organism evidence="1 2">
    <name type="scientific">Rhodotorula paludigena</name>
    <dbReference type="NCBI Taxonomy" id="86838"/>
    <lineage>
        <taxon>Eukaryota</taxon>
        <taxon>Fungi</taxon>
        <taxon>Dikarya</taxon>
        <taxon>Basidiomycota</taxon>
        <taxon>Pucciniomycotina</taxon>
        <taxon>Microbotryomycetes</taxon>
        <taxon>Sporidiobolales</taxon>
        <taxon>Sporidiobolaceae</taxon>
        <taxon>Rhodotorula</taxon>
    </lineage>
</organism>
<keyword evidence="2" id="KW-1185">Reference proteome</keyword>
<gene>
    <name evidence="1" type="ORF">Rhopal_001011-T1</name>
</gene>
<evidence type="ECO:0000313" key="1">
    <source>
        <dbReference type="EMBL" id="GJN88055.1"/>
    </source>
</evidence>
<comment type="caution">
    <text evidence="1">The sequence shown here is derived from an EMBL/GenBank/DDBJ whole genome shotgun (WGS) entry which is preliminary data.</text>
</comment>
<sequence>MSFPTCPTVTPFFGVFVKAGSLAMAAAAWSKAKTVHRALDMLAARRHKGTLSTTSTGGTSIVSLPDEILALIKRELNVECMLDAEDQAVWMFHGDHASLGGFTDYYDEDWSMPRLKLDDIHHCDFCNRDFFENGAMGSLVAQYRKEIGSLLKVYGLQAVSFELYAHDDAADVSEEAALALGVPLVSSSDSSNYPTIDCRPDGYSFDCNRVLSVSADLIQQCALLSYRFKRLFASFPVEPADFESNSAALATNGAATTGGSAAPLDTRSGFGRSAASRAIRRSTSPSWHIWASTPS</sequence>
<name>A0AAV5G6J1_9BASI</name>
<protein>
    <submittedName>
        <fullName evidence="1">Uncharacterized protein</fullName>
    </submittedName>
</protein>
<proteinExistence type="predicted"/>
<accession>A0AAV5G6J1</accession>
<reference evidence="1 2" key="1">
    <citation type="submission" date="2021-12" db="EMBL/GenBank/DDBJ databases">
        <title>High titer production of polyol ester of fatty acids by Rhodotorula paludigena BS15 towards product separation-free biomass refinery.</title>
        <authorList>
            <person name="Mano J."/>
            <person name="Ono H."/>
            <person name="Tanaka T."/>
            <person name="Naito K."/>
            <person name="Sushida H."/>
            <person name="Ike M."/>
            <person name="Tokuyasu K."/>
            <person name="Kitaoka M."/>
        </authorList>
    </citation>
    <scope>NUCLEOTIDE SEQUENCE [LARGE SCALE GENOMIC DNA]</scope>
    <source>
        <strain evidence="1 2">BS15</strain>
    </source>
</reference>
<dbReference type="Proteomes" id="UP001342314">
    <property type="component" value="Unassembled WGS sequence"/>
</dbReference>
<dbReference type="EMBL" id="BQKY01000002">
    <property type="protein sequence ID" value="GJN88055.1"/>
    <property type="molecule type" value="Genomic_DNA"/>
</dbReference>